<dbReference type="EMBL" id="JACCKB010000031">
    <property type="protein sequence ID" value="NYZ67885.1"/>
    <property type="molecule type" value="Genomic_DNA"/>
</dbReference>
<dbReference type="AlphaFoldDB" id="A0A853IFF0"/>
<dbReference type="InterPro" id="IPR047807">
    <property type="entry name" value="YgdI/YgdR-like_SH3-like"/>
</dbReference>
<keyword evidence="3" id="KW-0472">Membrane</keyword>
<dbReference type="Pfam" id="PF06004">
    <property type="entry name" value="DUF903"/>
    <property type="match status" value="1"/>
</dbReference>
<evidence type="ECO:0000259" key="6">
    <source>
        <dbReference type="Pfam" id="PF06004"/>
    </source>
</evidence>
<keyword evidence="2" id="KW-0732">Signal</keyword>
<dbReference type="PROSITE" id="PS51257">
    <property type="entry name" value="PROKAR_LIPOPROTEIN"/>
    <property type="match status" value="1"/>
</dbReference>
<comment type="caution">
    <text evidence="7">The sequence shown here is derived from an EMBL/GenBank/DDBJ whole genome shotgun (WGS) entry which is preliminary data.</text>
</comment>
<protein>
    <submittedName>
        <fullName evidence="7">YgdI/YgdR family lipoprotein</fullName>
    </submittedName>
</protein>
<evidence type="ECO:0000256" key="2">
    <source>
        <dbReference type="ARBA" id="ARBA00022729"/>
    </source>
</evidence>
<sequence length="68" mass="7790">MKKVLLSLSLVILAGCANPKIIQMKDGSTIETTDNVFFDEETEFYWYINSKGRKKSINKDEVISIEDM</sequence>
<evidence type="ECO:0000313" key="8">
    <source>
        <dbReference type="Proteomes" id="UP000569732"/>
    </source>
</evidence>
<evidence type="ECO:0000313" key="7">
    <source>
        <dbReference type="EMBL" id="NYZ67885.1"/>
    </source>
</evidence>
<accession>A0A853IFF0</accession>
<dbReference type="Gene3D" id="2.30.30.100">
    <property type="match status" value="1"/>
</dbReference>
<name>A0A853IFF0_9GAMM</name>
<dbReference type="PANTHER" id="PTHR37011">
    <property type="entry name" value="POT FAMILY PEPTIDE TRANSPORT PROTEIN-RELATED"/>
    <property type="match status" value="1"/>
</dbReference>
<feature type="domain" description="Lipoprotein YgdI/YgdR-like SH3-like" evidence="6">
    <location>
        <begin position="21"/>
        <end position="66"/>
    </location>
</feature>
<evidence type="ECO:0000256" key="3">
    <source>
        <dbReference type="ARBA" id="ARBA00023136"/>
    </source>
</evidence>
<keyword evidence="8" id="KW-1185">Reference proteome</keyword>
<dbReference type="Proteomes" id="UP000569732">
    <property type="component" value="Unassembled WGS sequence"/>
</dbReference>
<dbReference type="RefSeq" id="WP_180569904.1">
    <property type="nucleotide sequence ID" value="NZ_JACCKB010000031.1"/>
</dbReference>
<evidence type="ECO:0000256" key="5">
    <source>
        <dbReference type="ARBA" id="ARBA00023288"/>
    </source>
</evidence>
<dbReference type="PANTHER" id="PTHR37011:SF1">
    <property type="entry name" value="POT FAMILY PEPTIDE TRANSPORT PROTEIN"/>
    <property type="match status" value="1"/>
</dbReference>
<gene>
    <name evidence="7" type="ORF">H0A36_17865</name>
</gene>
<keyword evidence="4" id="KW-0564">Palmitate</keyword>
<evidence type="ECO:0000256" key="4">
    <source>
        <dbReference type="ARBA" id="ARBA00023139"/>
    </source>
</evidence>
<evidence type="ECO:0000256" key="1">
    <source>
        <dbReference type="ARBA" id="ARBA00022475"/>
    </source>
</evidence>
<dbReference type="NCBIfam" id="NF033216">
    <property type="entry name" value="lipo_YgdI_YgdR"/>
    <property type="match status" value="1"/>
</dbReference>
<keyword evidence="1" id="KW-1003">Cell membrane</keyword>
<keyword evidence="5 7" id="KW-0449">Lipoprotein</keyword>
<proteinExistence type="predicted"/>
<reference evidence="7 8" key="1">
    <citation type="submission" date="2020-07" db="EMBL/GenBank/DDBJ databases">
        <title>Endozoicomonas sp. nov., isolated from sediment.</title>
        <authorList>
            <person name="Gu T."/>
        </authorList>
    </citation>
    <scope>NUCLEOTIDE SEQUENCE [LARGE SCALE GENOMIC DNA]</scope>
    <source>
        <strain evidence="7 8">SM1973</strain>
    </source>
</reference>
<dbReference type="SUPFAM" id="SSF50182">
    <property type="entry name" value="Sm-like ribonucleoproteins"/>
    <property type="match status" value="1"/>
</dbReference>
<dbReference type="InterPro" id="IPR010920">
    <property type="entry name" value="LSM_dom_sf"/>
</dbReference>
<organism evidence="7 8">
    <name type="scientific">Spartinivicinus marinus</name>
    <dbReference type="NCBI Taxonomy" id="2994442"/>
    <lineage>
        <taxon>Bacteria</taxon>
        <taxon>Pseudomonadati</taxon>
        <taxon>Pseudomonadota</taxon>
        <taxon>Gammaproteobacteria</taxon>
        <taxon>Oceanospirillales</taxon>
        <taxon>Zooshikellaceae</taxon>
        <taxon>Spartinivicinus</taxon>
    </lineage>
</organism>
<dbReference type="InterPro" id="IPR010305">
    <property type="entry name" value="YgdI/YgdR-like"/>
</dbReference>